<dbReference type="OrthoDB" id="10033037at2759"/>
<dbReference type="InterPro" id="IPR018888">
    <property type="entry name" value="UPF0561"/>
</dbReference>
<feature type="region of interest" description="Disordered" evidence="2">
    <location>
        <begin position="1"/>
        <end position="44"/>
    </location>
</feature>
<comment type="caution">
    <text evidence="3">The sequence shown here is derived from an EMBL/GenBank/DDBJ whole genome shotgun (WGS) entry which is preliminary data.</text>
</comment>
<evidence type="ECO:0000313" key="4">
    <source>
        <dbReference type="Proteomes" id="UP000242188"/>
    </source>
</evidence>
<evidence type="ECO:0000256" key="1">
    <source>
        <dbReference type="ARBA" id="ARBA00006905"/>
    </source>
</evidence>
<dbReference type="PANTHER" id="PTHR34256">
    <property type="entry name" value="UPF0561 PROTEIN C2ORF68"/>
    <property type="match status" value="1"/>
</dbReference>
<proteinExistence type="inferred from homology"/>
<name>A0A210Q0X7_MIZYE</name>
<evidence type="ECO:0000313" key="3">
    <source>
        <dbReference type="EMBL" id="OWF42400.1"/>
    </source>
</evidence>
<gene>
    <name evidence="3" type="ORF">KP79_PYT05165</name>
</gene>
<accession>A0A210Q0X7</accession>
<evidence type="ECO:0000256" key="2">
    <source>
        <dbReference type="SAM" id="MobiDB-lite"/>
    </source>
</evidence>
<sequence length="117" mass="13381">MSSLKLNTYEKEVKAKKGVSKTGKHSGSKHKKPEAHVYIPPMRQQKDENLKEEMFCLEFEDKNGEVYNFTVYQCDRAGAVARRIGQEAQLPPLFVGALEERLQQEFENHASQNNPIS</sequence>
<reference evidence="3 4" key="1">
    <citation type="journal article" date="2017" name="Nat. Ecol. Evol.">
        <title>Scallop genome provides insights into evolution of bilaterian karyotype and development.</title>
        <authorList>
            <person name="Wang S."/>
            <person name="Zhang J."/>
            <person name="Jiao W."/>
            <person name="Li J."/>
            <person name="Xun X."/>
            <person name="Sun Y."/>
            <person name="Guo X."/>
            <person name="Huan P."/>
            <person name="Dong B."/>
            <person name="Zhang L."/>
            <person name="Hu X."/>
            <person name="Sun X."/>
            <person name="Wang J."/>
            <person name="Zhao C."/>
            <person name="Wang Y."/>
            <person name="Wang D."/>
            <person name="Huang X."/>
            <person name="Wang R."/>
            <person name="Lv J."/>
            <person name="Li Y."/>
            <person name="Zhang Z."/>
            <person name="Liu B."/>
            <person name="Lu W."/>
            <person name="Hui Y."/>
            <person name="Liang J."/>
            <person name="Zhou Z."/>
            <person name="Hou R."/>
            <person name="Li X."/>
            <person name="Liu Y."/>
            <person name="Li H."/>
            <person name="Ning X."/>
            <person name="Lin Y."/>
            <person name="Zhao L."/>
            <person name="Xing Q."/>
            <person name="Dou J."/>
            <person name="Li Y."/>
            <person name="Mao J."/>
            <person name="Guo H."/>
            <person name="Dou H."/>
            <person name="Li T."/>
            <person name="Mu C."/>
            <person name="Jiang W."/>
            <person name="Fu Q."/>
            <person name="Fu X."/>
            <person name="Miao Y."/>
            <person name="Liu J."/>
            <person name="Yu Q."/>
            <person name="Li R."/>
            <person name="Liao H."/>
            <person name="Li X."/>
            <person name="Kong Y."/>
            <person name="Jiang Z."/>
            <person name="Chourrout D."/>
            <person name="Li R."/>
            <person name="Bao Z."/>
        </authorList>
    </citation>
    <scope>NUCLEOTIDE SEQUENCE [LARGE SCALE GENOMIC DNA]</scope>
    <source>
        <strain evidence="3 4">PY_sf001</strain>
    </source>
</reference>
<feature type="compositionally biased region" description="Basic residues" evidence="2">
    <location>
        <begin position="16"/>
        <end position="33"/>
    </location>
</feature>
<organism evidence="3 4">
    <name type="scientific">Mizuhopecten yessoensis</name>
    <name type="common">Japanese scallop</name>
    <name type="synonym">Patinopecten yessoensis</name>
    <dbReference type="NCBI Taxonomy" id="6573"/>
    <lineage>
        <taxon>Eukaryota</taxon>
        <taxon>Metazoa</taxon>
        <taxon>Spiralia</taxon>
        <taxon>Lophotrochozoa</taxon>
        <taxon>Mollusca</taxon>
        <taxon>Bivalvia</taxon>
        <taxon>Autobranchia</taxon>
        <taxon>Pteriomorphia</taxon>
        <taxon>Pectinida</taxon>
        <taxon>Pectinoidea</taxon>
        <taxon>Pectinidae</taxon>
        <taxon>Mizuhopecten</taxon>
    </lineage>
</organism>
<dbReference type="Proteomes" id="UP000242188">
    <property type="component" value="Unassembled WGS sequence"/>
</dbReference>
<dbReference type="AlphaFoldDB" id="A0A210Q0X7"/>
<dbReference type="EMBL" id="NEDP02005287">
    <property type="protein sequence ID" value="OWF42400.1"/>
    <property type="molecule type" value="Genomic_DNA"/>
</dbReference>
<dbReference type="PANTHER" id="PTHR34256:SF1">
    <property type="entry name" value="UPF0561 PROTEIN C2ORF68"/>
    <property type="match status" value="1"/>
</dbReference>
<comment type="similarity">
    <text evidence="1">Belongs to the UPF0561 family.</text>
</comment>
<protein>
    <submittedName>
        <fullName evidence="3">UPF0561 protein C2orf68-like</fullName>
    </submittedName>
</protein>
<keyword evidence="4" id="KW-1185">Reference proteome</keyword>